<gene>
    <name evidence="1" type="primary">cobW_1</name>
    <name evidence="1" type="ORF">rsdtw13_31460</name>
</gene>
<proteinExistence type="predicted"/>
<protein>
    <submittedName>
        <fullName evidence="1">Cobalamin biosynthesis protein CobW</fullName>
    </submittedName>
</protein>
<accession>A0ACB5RFM5</accession>
<comment type="caution">
    <text evidence="1">The sequence shown here is derived from an EMBL/GenBank/DDBJ whole genome shotgun (WGS) entry which is preliminary data.</text>
</comment>
<evidence type="ECO:0000313" key="2">
    <source>
        <dbReference type="Proteomes" id="UP001058074"/>
    </source>
</evidence>
<sequence>MYTKIDIISGFLGAGKTTLIKKVIEEKLKSEKVAIVENEFGEIGIDGSILRTKGIEVQELNSGCICCSLTGDFDLALKEIIKDYKPDRIIIEPSGVANLSDVLNVCRKMTKQDIVKINMCIVVVDAVKYQMYLRNFSEFFINQIKNAKTVILSRTQNIEPDKLVLVVKDIQKINCNANIITTPWNQLPTSSIISVGEQSRENLLENKINIVNIEKQVYNLKGKEQNKVLLQCGKAHTASEVFQVWGTETPKIFSKNQIIKLKDILSSSKFGAILRAKGIVRIENNKWIQFDFVPNEIQVNSVECDYTGRICVIGADIDRKELEELFNNL</sequence>
<organism evidence="1 2">
    <name type="scientific">Inconstantimicrobium mannanitabidum</name>
    <dbReference type="NCBI Taxonomy" id="1604901"/>
    <lineage>
        <taxon>Bacteria</taxon>
        <taxon>Bacillati</taxon>
        <taxon>Bacillota</taxon>
        <taxon>Clostridia</taxon>
        <taxon>Eubacteriales</taxon>
        <taxon>Clostridiaceae</taxon>
        <taxon>Inconstantimicrobium</taxon>
    </lineage>
</organism>
<dbReference type="EMBL" id="BROD01000001">
    <property type="protein sequence ID" value="GKX67888.1"/>
    <property type="molecule type" value="Genomic_DNA"/>
</dbReference>
<dbReference type="Proteomes" id="UP001058074">
    <property type="component" value="Unassembled WGS sequence"/>
</dbReference>
<evidence type="ECO:0000313" key="1">
    <source>
        <dbReference type="EMBL" id="GKX67888.1"/>
    </source>
</evidence>
<reference evidence="1" key="1">
    <citation type="journal article" date="2025" name="Int. J. Syst. Evol. Microbiol.">
        <title>Inconstantimicrobium mannanitabidum sp. nov., a novel member of the family Clostridiaceae isolated from anoxic soil under the treatment of reductive soil disinfestation.</title>
        <authorList>
            <person name="Ueki A."/>
            <person name="Tonouchi A."/>
            <person name="Honma S."/>
            <person name="Kaku N."/>
            <person name="Ueki K."/>
        </authorList>
    </citation>
    <scope>NUCLEOTIDE SEQUENCE</scope>
    <source>
        <strain evidence="1">TW13</strain>
    </source>
</reference>
<name>A0ACB5RFM5_9CLOT</name>
<keyword evidence="2" id="KW-1185">Reference proteome</keyword>